<evidence type="ECO:0000313" key="1">
    <source>
        <dbReference type="EMBL" id="KAK4828021.1"/>
    </source>
</evidence>
<dbReference type="Proteomes" id="UP001333110">
    <property type="component" value="Unassembled WGS sequence"/>
</dbReference>
<evidence type="ECO:0000313" key="2">
    <source>
        <dbReference type="Proteomes" id="UP001333110"/>
    </source>
</evidence>
<protein>
    <submittedName>
        <fullName evidence="1">Uncharacterized protein</fullName>
    </submittedName>
</protein>
<proteinExistence type="predicted"/>
<dbReference type="AlphaFoldDB" id="A0AAN7PTC9"/>
<organism evidence="1 2">
    <name type="scientific">Mycteria americana</name>
    <name type="common">Wood stork</name>
    <dbReference type="NCBI Taxonomy" id="33587"/>
    <lineage>
        <taxon>Eukaryota</taxon>
        <taxon>Metazoa</taxon>
        <taxon>Chordata</taxon>
        <taxon>Craniata</taxon>
        <taxon>Vertebrata</taxon>
        <taxon>Euteleostomi</taxon>
        <taxon>Archelosauria</taxon>
        <taxon>Archosauria</taxon>
        <taxon>Dinosauria</taxon>
        <taxon>Saurischia</taxon>
        <taxon>Theropoda</taxon>
        <taxon>Coelurosauria</taxon>
        <taxon>Aves</taxon>
        <taxon>Neognathae</taxon>
        <taxon>Neoaves</taxon>
        <taxon>Aequornithes</taxon>
        <taxon>Ciconiiformes</taxon>
        <taxon>Ciconiidae</taxon>
        <taxon>Mycteria</taxon>
    </lineage>
</organism>
<sequence length="90" mass="10063">MILEVFSSLNDSMILWISSISKAAIPKAHQYSFESFKYPLLRSVLPVSCHVMLSKFVDTTSLGGNVSTLEGSLVIQRDLMRLENQADRSL</sequence>
<gene>
    <name evidence="1" type="ORF">QYF61_022798</name>
</gene>
<reference evidence="1 2" key="1">
    <citation type="journal article" date="2023" name="J. Hered.">
        <title>Chromosome-level genome of the wood stork (Mycteria americana) provides insight into avian chromosome evolution.</title>
        <authorList>
            <person name="Flamio R. Jr."/>
            <person name="Ramstad K.M."/>
        </authorList>
    </citation>
    <scope>NUCLEOTIDE SEQUENCE [LARGE SCALE GENOMIC DNA]</scope>
    <source>
        <strain evidence="1">JAX WOST 10</strain>
    </source>
</reference>
<keyword evidence="2" id="KW-1185">Reference proteome</keyword>
<accession>A0AAN7PTC9</accession>
<comment type="caution">
    <text evidence="1">The sequence shown here is derived from an EMBL/GenBank/DDBJ whole genome shotgun (WGS) entry which is preliminary data.</text>
</comment>
<name>A0AAN7PTC9_MYCAM</name>
<dbReference type="EMBL" id="JAUNZN010000002">
    <property type="protein sequence ID" value="KAK4828021.1"/>
    <property type="molecule type" value="Genomic_DNA"/>
</dbReference>